<protein>
    <submittedName>
        <fullName evidence="2">Uncharacterized protein</fullName>
    </submittedName>
</protein>
<evidence type="ECO:0000313" key="2">
    <source>
        <dbReference type="EMBL" id="MDV3665336.1"/>
    </source>
</evidence>
<dbReference type="EMBL" id="NWGY01000015">
    <property type="protein sequence ID" value="MDV3665336.1"/>
    <property type="molecule type" value="Genomic_DNA"/>
</dbReference>
<reference evidence="2" key="1">
    <citation type="submission" date="2023-02" db="EMBL/GenBank/DDBJ databases">
        <title>Elizabethkingia anophelis draft genomes.</title>
        <authorList>
            <person name="Nicholson A.C."/>
            <person name="Whitney A.M."/>
            <person name="Humrighouse B.W."/>
            <person name="Villarma A."/>
            <person name="Bell M."/>
            <person name="Mcquiston J."/>
        </authorList>
    </citation>
    <scope>NUCLEOTIDE SEQUENCE</scope>
    <source>
        <strain evidence="2">B4955</strain>
    </source>
</reference>
<dbReference type="Proteomes" id="UP001189000">
    <property type="component" value="Unassembled WGS sequence"/>
</dbReference>
<keyword evidence="1" id="KW-0472">Membrane</keyword>
<evidence type="ECO:0000313" key="3">
    <source>
        <dbReference type="Proteomes" id="UP001189000"/>
    </source>
</evidence>
<gene>
    <name evidence="2" type="ORF">CMU51_14885</name>
</gene>
<sequence>MCPWFDSWRNHKNRLTRWFFCFISMLGEIPQKEEKIVIYLLFKTVLNKLLLFHFYILKINTLALKLN</sequence>
<proteinExistence type="predicted"/>
<name>A0AAE4T1V4_9FLAO</name>
<keyword evidence="1" id="KW-0812">Transmembrane</keyword>
<evidence type="ECO:0000256" key="1">
    <source>
        <dbReference type="SAM" id="Phobius"/>
    </source>
</evidence>
<comment type="caution">
    <text evidence="2">The sequence shown here is derived from an EMBL/GenBank/DDBJ whole genome shotgun (WGS) entry which is preliminary data.</text>
</comment>
<keyword evidence="1" id="KW-1133">Transmembrane helix</keyword>
<organism evidence="2 3">
    <name type="scientific">Elizabethkingia anophelis</name>
    <dbReference type="NCBI Taxonomy" id="1117645"/>
    <lineage>
        <taxon>Bacteria</taxon>
        <taxon>Pseudomonadati</taxon>
        <taxon>Bacteroidota</taxon>
        <taxon>Flavobacteriia</taxon>
        <taxon>Flavobacteriales</taxon>
        <taxon>Weeksellaceae</taxon>
        <taxon>Elizabethkingia</taxon>
    </lineage>
</organism>
<feature type="transmembrane region" description="Helical" evidence="1">
    <location>
        <begin position="36"/>
        <end position="57"/>
    </location>
</feature>
<accession>A0AAE4T1V4</accession>
<dbReference type="AlphaFoldDB" id="A0AAE4T1V4"/>